<proteinExistence type="predicted"/>
<protein>
    <submittedName>
        <fullName evidence="1">Uncharacterized protein</fullName>
    </submittedName>
</protein>
<dbReference type="AlphaFoldDB" id="A0A0H5Q698"/>
<reference evidence="1" key="1">
    <citation type="submission" date="2015-06" db="EMBL/GenBank/DDBJ databases">
        <authorList>
            <person name="Joergensen T."/>
        </authorList>
    </citation>
    <scope>NUCLEOTIDE SEQUENCE</scope>
    <source>
        <strain evidence="1">RGFK1534</strain>
    </source>
</reference>
<accession>A0A0H5Q698</accession>
<sequence>MLRIRTVFTGVAGSPYYSNFYFDNVATSVEANELADLVHDLWDGLKSVLRAGMVAQIDPFAPTISPSTGEITGSFAVSAPPVTFTNVNQALPPATQALVTLSTGVFVGGRQITGRVFVPGYTEGSNGVDGTFSIADAGVLQGRFAALATGTDRIGVWSRKNGEFQQVSSVTVATKWAVLRSRRD</sequence>
<reference evidence="1" key="2">
    <citation type="submission" date="2015-07" db="EMBL/GenBank/DDBJ databases">
        <title>Plasmids, circular viruses and viroids from rat gut.</title>
        <authorList>
            <person name="Jorgensen T.J."/>
            <person name="Hansen M.A."/>
            <person name="Xu Z."/>
            <person name="Tabak M.A."/>
            <person name="Sorensen S.J."/>
            <person name="Hansen L.H."/>
        </authorList>
    </citation>
    <scope>NUCLEOTIDE SEQUENCE</scope>
    <source>
        <strain evidence="1">RGFK1534</strain>
    </source>
</reference>
<name>A0A0H5Q698_9ZZZZ</name>
<dbReference type="EMBL" id="LN854069">
    <property type="protein sequence ID" value="CRY97413.1"/>
    <property type="molecule type" value="Genomic_DNA"/>
</dbReference>
<evidence type="ECO:0000313" key="1">
    <source>
        <dbReference type="EMBL" id="CRY97413.1"/>
    </source>
</evidence>
<organism evidence="1">
    <name type="scientific">uncultured prokaryote</name>
    <dbReference type="NCBI Taxonomy" id="198431"/>
    <lineage>
        <taxon>unclassified sequences</taxon>
        <taxon>environmental samples</taxon>
    </lineage>
</organism>